<evidence type="ECO:0000256" key="1">
    <source>
        <dbReference type="SAM" id="MobiDB-lite"/>
    </source>
</evidence>
<evidence type="ECO:0000313" key="3">
    <source>
        <dbReference type="Proteomes" id="UP001165120"/>
    </source>
</evidence>
<feature type="region of interest" description="Disordered" evidence="1">
    <location>
        <begin position="49"/>
        <end position="78"/>
    </location>
</feature>
<dbReference type="Proteomes" id="UP001165120">
    <property type="component" value="Unassembled WGS sequence"/>
</dbReference>
<feature type="compositionally biased region" description="Low complexity" evidence="1">
    <location>
        <begin position="59"/>
        <end position="69"/>
    </location>
</feature>
<feature type="compositionally biased region" description="Low complexity" evidence="1">
    <location>
        <begin position="229"/>
        <end position="239"/>
    </location>
</feature>
<evidence type="ECO:0000313" key="2">
    <source>
        <dbReference type="EMBL" id="GME77005.1"/>
    </source>
</evidence>
<accession>A0A9W6T3T3</accession>
<feature type="compositionally biased region" description="Polar residues" evidence="1">
    <location>
        <begin position="106"/>
        <end position="125"/>
    </location>
</feature>
<proteinExistence type="predicted"/>
<dbReference type="AlphaFoldDB" id="A0A9W6T3T3"/>
<organism evidence="2 3">
    <name type="scientific">Candida boidinii</name>
    <name type="common">Yeast</name>
    <dbReference type="NCBI Taxonomy" id="5477"/>
    <lineage>
        <taxon>Eukaryota</taxon>
        <taxon>Fungi</taxon>
        <taxon>Dikarya</taxon>
        <taxon>Ascomycota</taxon>
        <taxon>Saccharomycotina</taxon>
        <taxon>Pichiomycetes</taxon>
        <taxon>Pichiales</taxon>
        <taxon>Pichiaceae</taxon>
        <taxon>Ogataea</taxon>
        <taxon>Ogataea/Candida clade</taxon>
    </lineage>
</organism>
<dbReference type="EMBL" id="BSXN01002577">
    <property type="protein sequence ID" value="GME77005.1"/>
    <property type="molecule type" value="Genomic_DNA"/>
</dbReference>
<keyword evidence="3" id="KW-1185">Reference proteome</keyword>
<feature type="compositionally biased region" description="Low complexity" evidence="1">
    <location>
        <begin position="133"/>
        <end position="158"/>
    </location>
</feature>
<sequence length="259" mass="28149">MLVTHSSFRPSNAYKSSKVKSEIIRKRVNSPLRYVRFNIVEKKVTVSSESLFDTEKNTSRSSSANATTRDNSTSKSYPITLKVSSKNLRMLESIRESSLRAKGASSKVTLNTKVGNKSSSGSASTRRGHIHGSLNSTPSSPSSMSSSPNRMPSLSLSPSPVPDLNAKLDSALPKQSLPKISFKRKVSPVADLSENISNEPNRKRKTINLSLNSLPGRPRVKLSTKDLSKSSSDSDSISSQDKKKNGNSSSAPKIKLRLK</sequence>
<feature type="region of interest" description="Disordered" evidence="1">
    <location>
        <begin position="211"/>
        <end position="259"/>
    </location>
</feature>
<feature type="region of interest" description="Disordered" evidence="1">
    <location>
        <begin position="97"/>
        <end position="167"/>
    </location>
</feature>
<comment type="caution">
    <text evidence="2">The sequence shown here is derived from an EMBL/GenBank/DDBJ whole genome shotgun (WGS) entry which is preliminary data.</text>
</comment>
<gene>
    <name evidence="2" type="ORF">Cboi02_000538700</name>
</gene>
<protein>
    <submittedName>
        <fullName evidence="2">Unnamed protein product</fullName>
    </submittedName>
</protein>
<reference evidence="2" key="1">
    <citation type="submission" date="2023-04" db="EMBL/GenBank/DDBJ databases">
        <title>Candida boidinii NBRC 10035.</title>
        <authorList>
            <person name="Ichikawa N."/>
            <person name="Sato H."/>
            <person name="Tonouchi N."/>
        </authorList>
    </citation>
    <scope>NUCLEOTIDE SEQUENCE</scope>
    <source>
        <strain evidence="2">NBRC 10035</strain>
    </source>
</reference>
<name>A0A9W6T3T3_CANBO</name>